<dbReference type="Pfam" id="PF00059">
    <property type="entry name" value="Lectin_C"/>
    <property type="match status" value="1"/>
</dbReference>
<name>A0A9D2Y4H9_NOTFU</name>
<dbReference type="PANTHER" id="PTHR45784">
    <property type="entry name" value="C-TYPE LECTIN DOMAIN FAMILY 20 MEMBER A-RELATED"/>
    <property type="match status" value="1"/>
</dbReference>
<dbReference type="KEGG" id="nfu:107382231"/>
<dbReference type="InterPro" id="IPR016186">
    <property type="entry name" value="C-type_lectin-like/link_sf"/>
</dbReference>
<evidence type="ECO:0000313" key="5">
    <source>
        <dbReference type="Proteomes" id="UP000822369"/>
    </source>
</evidence>
<feature type="domain" description="C-type lectin" evidence="3">
    <location>
        <begin position="126"/>
        <end position="254"/>
    </location>
</feature>
<dbReference type="PROSITE" id="PS00615">
    <property type="entry name" value="C_TYPE_LECTIN_1"/>
    <property type="match status" value="1"/>
</dbReference>
<accession>A0A9D2Y4H9</accession>
<dbReference type="OMA" id="LIFHYIC"/>
<evidence type="ECO:0000313" key="4">
    <source>
        <dbReference type="EMBL" id="KAF7213138.1"/>
    </source>
</evidence>
<keyword evidence="2" id="KW-0732">Signal</keyword>
<dbReference type="Gene3D" id="3.10.100.10">
    <property type="entry name" value="Mannose-Binding Protein A, subunit A"/>
    <property type="match status" value="2"/>
</dbReference>
<dbReference type="PANTHER" id="PTHR45784:SF8">
    <property type="entry name" value="C-TYPE MANNOSE RECEPTOR 2-RELATED"/>
    <property type="match status" value="1"/>
</dbReference>
<sequence>MRNIHIFVSLLPVIYPVCGQWSDLTLIDYVHIGQFTIWQQAQSICRGNYKDLVTIRNEKENQIVSKGRGWIGLYRNGNQSPWKWSDGNVTANFFNWAAGEPQDNQHCTFKVSSGDTWINEYCSVTHTFVCSYVTLVLVKENKTWDEALEHCRSLEDTDSVNLTIKFWKHNYDLATLITADDHNFARSRAQEATTGEVWTGLRFLGDEWLWMGGEPVQYQDLSRCPAYRCGVLEKNARTLNGLRDCSQKRNFFCYKTL</sequence>
<dbReference type="AlphaFoldDB" id="A0A9D2Y4H9"/>
<dbReference type="PROSITE" id="PS50041">
    <property type="entry name" value="C_TYPE_LECTIN_2"/>
    <property type="match status" value="2"/>
</dbReference>
<keyword evidence="1" id="KW-1015">Disulfide bond</keyword>
<feature type="chain" id="PRO_5038383103" evidence="2">
    <location>
        <begin position="20"/>
        <end position="257"/>
    </location>
</feature>
<evidence type="ECO:0000259" key="3">
    <source>
        <dbReference type="PROSITE" id="PS50041"/>
    </source>
</evidence>
<dbReference type="SUPFAM" id="SSF56436">
    <property type="entry name" value="C-type lectin-like"/>
    <property type="match status" value="2"/>
</dbReference>
<organism evidence="4 5">
    <name type="scientific">Nothobranchius furzeri</name>
    <name type="common">Turquoise killifish</name>
    <dbReference type="NCBI Taxonomy" id="105023"/>
    <lineage>
        <taxon>Eukaryota</taxon>
        <taxon>Metazoa</taxon>
        <taxon>Chordata</taxon>
        <taxon>Craniata</taxon>
        <taxon>Vertebrata</taxon>
        <taxon>Euteleostomi</taxon>
        <taxon>Actinopterygii</taxon>
        <taxon>Neopterygii</taxon>
        <taxon>Teleostei</taxon>
        <taxon>Neoteleostei</taxon>
        <taxon>Acanthomorphata</taxon>
        <taxon>Ovalentaria</taxon>
        <taxon>Atherinomorphae</taxon>
        <taxon>Cyprinodontiformes</taxon>
        <taxon>Nothobranchiidae</taxon>
        <taxon>Nothobranchius</taxon>
    </lineage>
</organism>
<dbReference type="InterPro" id="IPR018378">
    <property type="entry name" value="C-type_lectin_CS"/>
</dbReference>
<reference evidence="4" key="1">
    <citation type="submission" date="2020-03" db="EMBL/GenBank/DDBJ databases">
        <title>Intra-Species Differences in Population Size shape Life History and Genome Evolution.</title>
        <authorList>
            <person name="Willemsen D."/>
            <person name="Cui R."/>
            <person name="Valenzano D.R."/>
        </authorList>
    </citation>
    <scope>NUCLEOTIDE SEQUENCE</scope>
    <source>
        <strain evidence="4">GRZ</strain>
        <tissue evidence="4">Whole</tissue>
    </source>
</reference>
<dbReference type="InterPro" id="IPR016187">
    <property type="entry name" value="CTDL_fold"/>
</dbReference>
<comment type="caution">
    <text evidence="4">The sequence shown here is derived from an EMBL/GenBank/DDBJ whole genome shotgun (WGS) entry which is preliminary data.</text>
</comment>
<dbReference type="SMART" id="SM00034">
    <property type="entry name" value="CLECT"/>
    <property type="match status" value="2"/>
</dbReference>
<keyword evidence="4" id="KW-0675">Receptor</keyword>
<proteinExistence type="predicted"/>
<dbReference type="InterPro" id="IPR001304">
    <property type="entry name" value="C-type_lectin-like"/>
</dbReference>
<dbReference type="Proteomes" id="UP000822369">
    <property type="component" value="Chromosome 10"/>
</dbReference>
<evidence type="ECO:0000256" key="1">
    <source>
        <dbReference type="ARBA" id="ARBA00023157"/>
    </source>
</evidence>
<gene>
    <name evidence="4" type="ORF">G4P62_007757</name>
</gene>
<dbReference type="EMBL" id="JAAVVJ010000010">
    <property type="protein sequence ID" value="KAF7213138.1"/>
    <property type="molecule type" value="Genomic_DNA"/>
</dbReference>
<evidence type="ECO:0000256" key="2">
    <source>
        <dbReference type="SAM" id="SignalP"/>
    </source>
</evidence>
<dbReference type="CDD" id="cd00037">
    <property type="entry name" value="CLECT"/>
    <property type="match status" value="2"/>
</dbReference>
<feature type="domain" description="C-type lectin" evidence="3">
    <location>
        <begin position="38"/>
        <end position="131"/>
    </location>
</feature>
<feature type="signal peptide" evidence="2">
    <location>
        <begin position="1"/>
        <end position="19"/>
    </location>
</feature>
<protein>
    <submittedName>
        <fullName evidence="4">C-type mannose receptor 2-like</fullName>
    </submittedName>
</protein>